<reference evidence="5" key="1">
    <citation type="submission" date="2014-03" db="EMBL/GenBank/DDBJ databases">
        <authorList>
            <person name="Casaregola S."/>
        </authorList>
    </citation>
    <scope>NUCLEOTIDE SEQUENCE [LARGE SCALE GENOMIC DNA]</scope>
    <source>
        <strain evidence="5">CLIB 918</strain>
    </source>
</reference>
<evidence type="ECO:0000256" key="3">
    <source>
        <dbReference type="SAM" id="MobiDB-lite"/>
    </source>
</evidence>
<dbReference type="SUPFAM" id="SSF53254">
    <property type="entry name" value="Phosphoglycerate mutase-like"/>
    <property type="match status" value="1"/>
</dbReference>
<dbReference type="CDD" id="cd07061">
    <property type="entry name" value="HP_HAP_like"/>
    <property type="match status" value="1"/>
</dbReference>
<dbReference type="OrthoDB" id="6509975at2759"/>
<dbReference type="EMBL" id="CCBN010000015">
    <property type="protein sequence ID" value="CDO56401.1"/>
    <property type="molecule type" value="Genomic_DNA"/>
</dbReference>
<dbReference type="Pfam" id="PF00328">
    <property type="entry name" value="His_Phos_2"/>
    <property type="match status" value="1"/>
</dbReference>
<feature type="compositionally biased region" description="Basic and acidic residues" evidence="3">
    <location>
        <begin position="481"/>
        <end position="490"/>
    </location>
</feature>
<keyword evidence="4" id="KW-0732">Signal</keyword>
<evidence type="ECO:0000256" key="1">
    <source>
        <dbReference type="ARBA" id="ARBA00005375"/>
    </source>
</evidence>
<dbReference type="GO" id="GO:0003993">
    <property type="term" value="F:acid phosphatase activity"/>
    <property type="evidence" value="ECO:0007669"/>
    <property type="project" value="TreeGrafter"/>
</dbReference>
<dbReference type="PANTHER" id="PTHR20963">
    <property type="entry name" value="MULTIPLE INOSITOL POLYPHOSPHATE PHOSPHATASE-RELATED"/>
    <property type="match status" value="1"/>
</dbReference>
<feature type="signal peptide" evidence="4">
    <location>
        <begin position="1"/>
        <end position="22"/>
    </location>
</feature>
<dbReference type="InterPro" id="IPR029033">
    <property type="entry name" value="His_PPase_superfam"/>
</dbReference>
<dbReference type="InterPro" id="IPR033379">
    <property type="entry name" value="Acid_Pase_AS"/>
</dbReference>
<dbReference type="Proteomes" id="UP000242525">
    <property type="component" value="Unassembled WGS sequence"/>
</dbReference>
<feature type="chain" id="PRO_5005325903" evidence="4">
    <location>
        <begin position="23"/>
        <end position="557"/>
    </location>
</feature>
<protein>
    <submittedName>
        <fullName evidence="5">Similar to Saccharomyces cerevisiae YBR093C PHO5 Repressible acid phosphatase (1 of 3) that also mediates extracellular nucleotide-derived phosphate hydrolysis</fullName>
    </submittedName>
</protein>
<proteinExistence type="inferred from homology"/>
<accession>A0A0J9XG80</accession>
<dbReference type="InterPro" id="IPR000560">
    <property type="entry name" value="His_Pase_clade-2"/>
</dbReference>
<dbReference type="STRING" id="1173061.A0A0J9XG80"/>
<sequence>MGLIIFVPIILLLSMFLLVSMASSNESKNASPVVAPTGSTYPSGFNIKNNWGALSPYFDSGTPFMGIEAPAAADPGVAINSVPTQCRLRQAHVLHRHAERFPTSGIGREMEAFAKRLKNMTEVPAAIFSWLGKWQYRLHDELLVASGVGVEFQSGSDFWASHGRQLFNATAKDFLFYDPSLYTDENATAKKLVLRTTDQSRIQTSAKAWAAGFFGAFGDDPKRTQQSPLHAEDFYSLVYQAESDGMNSTLASYFSCPNSNNATYNTGHNLTTEWINTYLAETVIRLQKLLPGLHNLTQRDAFLMQNLCAYETAAFKSSPFCGLFTETEWRGFEYTSDLSFYGVSSFGTRENVGAAQGAGWLYELKARLEERYITASSHTYGVNTSQTNNANDFPLDQPLYADFTHDSIIVSVLSALGLDVVKEKKLTSAKIPVPRQFIVSRLTPFGARLFVEVLDCDGHAEQDEQEEDGSDNAPDASEGGSENRNEDKQQLARRGGNKPKADYFVRLKLNNRILPLGSLKHCPEDKSGLCKYDKFVKSLDYALNQIDFEKACFGVIE</sequence>
<name>A0A0J9XG80_GEOCN</name>
<feature type="region of interest" description="Disordered" evidence="3">
    <location>
        <begin position="461"/>
        <end position="496"/>
    </location>
</feature>
<organism evidence="5 6">
    <name type="scientific">Geotrichum candidum</name>
    <name type="common">Oospora lactis</name>
    <name type="synonym">Dipodascus geotrichum</name>
    <dbReference type="NCBI Taxonomy" id="1173061"/>
    <lineage>
        <taxon>Eukaryota</taxon>
        <taxon>Fungi</taxon>
        <taxon>Dikarya</taxon>
        <taxon>Ascomycota</taxon>
        <taxon>Saccharomycotina</taxon>
        <taxon>Dipodascomycetes</taxon>
        <taxon>Dipodascales</taxon>
        <taxon>Dipodascaceae</taxon>
        <taxon>Geotrichum</taxon>
    </lineage>
</organism>
<dbReference type="PROSITE" id="PS00778">
    <property type="entry name" value="HIS_ACID_PHOSPHAT_2"/>
    <property type="match status" value="1"/>
</dbReference>
<evidence type="ECO:0000256" key="2">
    <source>
        <dbReference type="ARBA" id="ARBA00022801"/>
    </source>
</evidence>
<evidence type="ECO:0000256" key="4">
    <source>
        <dbReference type="SAM" id="SignalP"/>
    </source>
</evidence>
<evidence type="ECO:0000313" key="5">
    <source>
        <dbReference type="EMBL" id="CDO56401.1"/>
    </source>
</evidence>
<keyword evidence="2" id="KW-0378">Hydrolase</keyword>
<evidence type="ECO:0000313" key="6">
    <source>
        <dbReference type="Proteomes" id="UP000242525"/>
    </source>
</evidence>
<comment type="similarity">
    <text evidence="1">Belongs to the histidine acid phosphatase family.</text>
</comment>
<dbReference type="AlphaFoldDB" id="A0A0J9XG80"/>
<gene>
    <name evidence="5" type="ORF">BN980_GECA15s00681g</name>
</gene>
<comment type="caution">
    <text evidence="5">The sequence shown here is derived from an EMBL/GenBank/DDBJ whole genome shotgun (WGS) entry which is preliminary data.</text>
</comment>
<dbReference type="PANTHER" id="PTHR20963:SF43">
    <property type="entry name" value="PUTATIVE (AFU_ORTHOLOGUE AFUA_7G01240)-RELATED"/>
    <property type="match status" value="1"/>
</dbReference>
<dbReference type="Gene3D" id="3.40.50.1240">
    <property type="entry name" value="Phosphoglycerate mutase-like"/>
    <property type="match status" value="1"/>
</dbReference>
<keyword evidence="6" id="KW-1185">Reference proteome</keyword>